<dbReference type="Proteomes" id="UP001168528">
    <property type="component" value="Unassembled WGS sequence"/>
</dbReference>
<evidence type="ECO:0000256" key="1">
    <source>
        <dbReference type="SAM" id="SignalP"/>
    </source>
</evidence>
<dbReference type="InterPro" id="IPR010502">
    <property type="entry name" value="Carb-bd_dom_fam9"/>
</dbReference>
<feature type="domain" description="Carbohydrate-binding" evidence="2">
    <location>
        <begin position="44"/>
        <end position="234"/>
    </location>
</feature>
<organism evidence="3 4">
    <name type="scientific">Rhodocytophaga aerolata</name>
    <dbReference type="NCBI Taxonomy" id="455078"/>
    <lineage>
        <taxon>Bacteria</taxon>
        <taxon>Pseudomonadati</taxon>
        <taxon>Bacteroidota</taxon>
        <taxon>Cytophagia</taxon>
        <taxon>Cytophagales</taxon>
        <taxon>Rhodocytophagaceae</taxon>
        <taxon>Rhodocytophaga</taxon>
    </lineage>
</organism>
<reference evidence="3" key="1">
    <citation type="submission" date="2023-07" db="EMBL/GenBank/DDBJ databases">
        <title>The genome sequence of Rhodocytophaga aerolata KACC 12507.</title>
        <authorList>
            <person name="Zhang X."/>
        </authorList>
    </citation>
    <scope>NUCLEOTIDE SEQUENCE</scope>
    <source>
        <strain evidence="3">KACC 12507</strain>
    </source>
</reference>
<keyword evidence="4" id="KW-1185">Reference proteome</keyword>
<dbReference type="Gene3D" id="2.60.40.1190">
    <property type="match status" value="1"/>
</dbReference>
<protein>
    <submittedName>
        <fullName evidence="3">Carbohydrate-binding family 9-like protein</fullName>
    </submittedName>
</protein>
<dbReference type="SUPFAM" id="SSF49344">
    <property type="entry name" value="CBD9-like"/>
    <property type="match status" value="1"/>
</dbReference>
<sequence length="237" mass="27820">MLRLLFVIHLCCLYNQSSAVTTPADSVWRVKKTQDFQFKGDGSASNWNQASWVKLTQRKGNGVAYQTQVKLLYSETGIYCLFQCEDTKITATLKEDFADLYKEDVIEVFFWTDEKTPLYFEYELSPLNYELPILVPNADGTFFGWRPWHYEGDRKTRHATHISRKTSGGEAVTGWTAEFFIPYALLKPLQNVPPKPGSYWRANFYRIDYDKEYATWTWQPVKQSFHDYKRYGTLVFE</sequence>
<proteinExistence type="predicted"/>
<evidence type="ECO:0000313" key="3">
    <source>
        <dbReference type="EMBL" id="MDO1446703.1"/>
    </source>
</evidence>
<dbReference type="CDD" id="cd09620">
    <property type="entry name" value="CBM9_like_3"/>
    <property type="match status" value="1"/>
</dbReference>
<feature type="chain" id="PRO_5045329909" evidence="1">
    <location>
        <begin position="20"/>
        <end position="237"/>
    </location>
</feature>
<keyword evidence="1" id="KW-0732">Signal</keyword>
<dbReference type="Pfam" id="PF06452">
    <property type="entry name" value="CBM9_1"/>
    <property type="match status" value="1"/>
</dbReference>
<dbReference type="EMBL" id="JAUKPO010000005">
    <property type="protein sequence ID" value="MDO1446703.1"/>
    <property type="molecule type" value="Genomic_DNA"/>
</dbReference>
<evidence type="ECO:0000259" key="2">
    <source>
        <dbReference type="Pfam" id="PF06452"/>
    </source>
</evidence>
<gene>
    <name evidence="3" type="ORF">Q0590_10600</name>
</gene>
<accession>A0ABT8R3P2</accession>
<dbReference type="RefSeq" id="WP_302037508.1">
    <property type="nucleotide sequence ID" value="NZ_JAUKPO010000005.1"/>
</dbReference>
<comment type="caution">
    <text evidence="3">The sequence shown here is derived from an EMBL/GenBank/DDBJ whole genome shotgun (WGS) entry which is preliminary data.</text>
</comment>
<feature type="signal peptide" evidence="1">
    <location>
        <begin position="1"/>
        <end position="19"/>
    </location>
</feature>
<evidence type="ECO:0000313" key="4">
    <source>
        <dbReference type="Proteomes" id="UP001168528"/>
    </source>
</evidence>
<name>A0ABT8R3P2_9BACT</name>